<proteinExistence type="predicted"/>
<sequence length="232" mass="24931">MDARSASSTWRSPLMAGIPIGLQQRAEGLQGAYVNSGRMAGGLARIQLAAMMFSRATAKNTEGQDLVRHAVSETLAAMHTDVTSSLTHAQTRLDVEVDEFKARMSKDIVETRLTVDRRIRSATETVKKVLQNMHGNAKAELQDAIAFLRRSGTDLENDVNATETDYMLCLAQIIVFTSWSSTWPTTIRSVQAGEVDAAGAFPPPGYVRDGTVGQERAADADNSAGASGGDLD</sequence>
<dbReference type="EMBL" id="LWDF02000281">
    <property type="protein sequence ID" value="KAE8250828.1"/>
    <property type="molecule type" value="Genomic_DNA"/>
</dbReference>
<comment type="caution">
    <text evidence="2">The sequence shown here is derived from an EMBL/GenBank/DDBJ whole genome shotgun (WGS) entry which is preliminary data.</text>
</comment>
<accession>A0A177TBB9</accession>
<evidence type="ECO:0000313" key="2">
    <source>
        <dbReference type="EMBL" id="KAE8250828.1"/>
    </source>
</evidence>
<evidence type="ECO:0000256" key="1">
    <source>
        <dbReference type="SAM" id="MobiDB-lite"/>
    </source>
</evidence>
<feature type="region of interest" description="Disordered" evidence="1">
    <location>
        <begin position="199"/>
        <end position="232"/>
    </location>
</feature>
<dbReference type="Proteomes" id="UP000077521">
    <property type="component" value="Unassembled WGS sequence"/>
</dbReference>
<gene>
    <name evidence="2" type="ORF">A4X13_0g4340</name>
</gene>
<feature type="compositionally biased region" description="Low complexity" evidence="1">
    <location>
        <begin position="220"/>
        <end position="232"/>
    </location>
</feature>
<reference evidence="2" key="1">
    <citation type="submission" date="2016-04" db="EMBL/GenBank/DDBJ databases">
        <authorList>
            <person name="Nguyen H.D."/>
            <person name="Samba Siva P."/>
            <person name="Cullis J."/>
            <person name="Levesque C.A."/>
            <person name="Hambleton S."/>
        </authorList>
    </citation>
    <scope>NUCLEOTIDE SEQUENCE</scope>
    <source>
        <strain evidence="2">DAOMC 236416</strain>
    </source>
</reference>
<dbReference type="AlphaFoldDB" id="A0A177TBB9"/>
<evidence type="ECO:0000313" key="3">
    <source>
        <dbReference type="Proteomes" id="UP000077521"/>
    </source>
</evidence>
<keyword evidence="3" id="KW-1185">Reference proteome</keyword>
<name>A0A177TBB9_9BASI</name>
<organism evidence="2 3">
    <name type="scientific">Tilletia indica</name>
    <dbReference type="NCBI Taxonomy" id="43049"/>
    <lineage>
        <taxon>Eukaryota</taxon>
        <taxon>Fungi</taxon>
        <taxon>Dikarya</taxon>
        <taxon>Basidiomycota</taxon>
        <taxon>Ustilaginomycotina</taxon>
        <taxon>Exobasidiomycetes</taxon>
        <taxon>Tilletiales</taxon>
        <taxon>Tilletiaceae</taxon>
        <taxon>Tilletia</taxon>
    </lineage>
</organism>
<protein>
    <submittedName>
        <fullName evidence="2">Uncharacterized protein</fullName>
    </submittedName>
</protein>
<reference evidence="2" key="2">
    <citation type="journal article" date="2019" name="IMA Fungus">
        <title>Genome sequencing and comparison of five Tilletia species to identify candidate genes for the detection of regulated species infecting wheat.</title>
        <authorList>
            <person name="Nguyen H.D.T."/>
            <person name="Sultana T."/>
            <person name="Kesanakurti P."/>
            <person name="Hambleton S."/>
        </authorList>
    </citation>
    <scope>NUCLEOTIDE SEQUENCE</scope>
    <source>
        <strain evidence="2">DAOMC 236416</strain>
    </source>
</reference>